<organism evidence="7 8">
    <name type="scientific">Aspergillus taichungensis</name>
    <dbReference type="NCBI Taxonomy" id="482145"/>
    <lineage>
        <taxon>Eukaryota</taxon>
        <taxon>Fungi</taxon>
        <taxon>Dikarya</taxon>
        <taxon>Ascomycota</taxon>
        <taxon>Pezizomycotina</taxon>
        <taxon>Eurotiomycetes</taxon>
        <taxon>Eurotiomycetidae</taxon>
        <taxon>Eurotiales</taxon>
        <taxon>Aspergillaceae</taxon>
        <taxon>Aspergillus</taxon>
        <taxon>Aspergillus subgen. Circumdati</taxon>
    </lineage>
</organism>
<name>A0A2J5I9W5_9EURO</name>
<evidence type="ECO:0000256" key="5">
    <source>
        <dbReference type="SAM" id="Phobius"/>
    </source>
</evidence>
<evidence type="ECO:0000256" key="4">
    <source>
        <dbReference type="RuleBase" id="RU000363"/>
    </source>
</evidence>
<dbReference type="PRINTS" id="PR00080">
    <property type="entry name" value="SDRFAMILY"/>
</dbReference>
<dbReference type="InterPro" id="IPR002347">
    <property type="entry name" value="SDR_fam"/>
</dbReference>
<dbReference type="EMBL" id="KZ559496">
    <property type="protein sequence ID" value="PLN86836.1"/>
    <property type="molecule type" value="Genomic_DNA"/>
</dbReference>
<evidence type="ECO:0000313" key="7">
    <source>
        <dbReference type="EMBL" id="PLN86836.1"/>
    </source>
</evidence>
<dbReference type="SUPFAM" id="SSF51735">
    <property type="entry name" value="NAD(P)-binding Rossmann-fold domains"/>
    <property type="match status" value="1"/>
</dbReference>
<proteinExistence type="inferred from homology"/>
<keyword evidence="8" id="KW-1185">Reference proteome</keyword>
<dbReference type="Gene3D" id="3.40.50.720">
    <property type="entry name" value="NAD(P)-binding Rossmann-like Domain"/>
    <property type="match status" value="1"/>
</dbReference>
<feature type="domain" description="Ketoreductase" evidence="6">
    <location>
        <begin position="37"/>
        <end position="205"/>
    </location>
</feature>
<dbReference type="Pfam" id="PF00106">
    <property type="entry name" value="adh_short"/>
    <property type="match status" value="1"/>
</dbReference>
<evidence type="ECO:0000259" key="6">
    <source>
        <dbReference type="SMART" id="SM00822"/>
    </source>
</evidence>
<evidence type="ECO:0000313" key="8">
    <source>
        <dbReference type="Proteomes" id="UP000235023"/>
    </source>
</evidence>
<dbReference type="GO" id="GO:0016616">
    <property type="term" value="F:oxidoreductase activity, acting on the CH-OH group of donors, NAD or NADP as acceptor"/>
    <property type="evidence" value="ECO:0007669"/>
    <property type="project" value="TreeGrafter"/>
</dbReference>
<keyword evidence="5" id="KW-0812">Transmembrane</keyword>
<dbReference type="GO" id="GO:0044550">
    <property type="term" value="P:secondary metabolite biosynthetic process"/>
    <property type="evidence" value="ECO:0007669"/>
    <property type="project" value="UniProtKB-ARBA"/>
</dbReference>
<dbReference type="PANTHER" id="PTHR24322:SF736">
    <property type="entry name" value="RETINOL DEHYDROGENASE 10"/>
    <property type="match status" value="1"/>
</dbReference>
<keyword evidence="2" id="KW-0521">NADP</keyword>
<comment type="similarity">
    <text evidence="1 4">Belongs to the short-chain dehydrogenases/reductases (SDR) family.</text>
</comment>
<protein>
    <recommendedName>
        <fullName evidence="6">Ketoreductase domain-containing protein</fullName>
    </recommendedName>
</protein>
<evidence type="ECO:0000256" key="3">
    <source>
        <dbReference type="ARBA" id="ARBA00023002"/>
    </source>
</evidence>
<dbReference type="InterPro" id="IPR020904">
    <property type="entry name" value="Sc_DH/Rdtase_CS"/>
</dbReference>
<feature type="transmembrane region" description="Helical" evidence="5">
    <location>
        <begin position="6"/>
        <end position="22"/>
    </location>
</feature>
<keyword evidence="5" id="KW-1133">Transmembrane helix</keyword>
<dbReference type="PROSITE" id="PS00061">
    <property type="entry name" value="ADH_SHORT"/>
    <property type="match status" value="1"/>
</dbReference>
<keyword evidence="3" id="KW-0560">Oxidoreductase</keyword>
<evidence type="ECO:0000256" key="2">
    <source>
        <dbReference type="ARBA" id="ARBA00022857"/>
    </source>
</evidence>
<dbReference type="AlphaFoldDB" id="A0A2J5I9W5"/>
<gene>
    <name evidence="7" type="ORF">BDW42DRAFT_198325</name>
</gene>
<dbReference type="InterPro" id="IPR036291">
    <property type="entry name" value="NAD(P)-bd_dom_sf"/>
</dbReference>
<dbReference type="Proteomes" id="UP000235023">
    <property type="component" value="Unassembled WGS sequence"/>
</dbReference>
<dbReference type="InterPro" id="IPR057326">
    <property type="entry name" value="KR_dom"/>
</dbReference>
<dbReference type="PRINTS" id="PR00081">
    <property type="entry name" value="GDHRDH"/>
</dbReference>
<reference evidence="8" key="1">
    <citation type="submission" date="2017-12" db="EMBL/GenBank/DDBJ databases">
        <authorList>
            <consortium name="DOE Joint Genome Institute"/>
            <person name="Mondo S.J."/>
            <person name="Kjaerbolling I."/>
            <person name="Vesth T.C."/>
            <person name="Frisvad J.C."/>
            <person name="Nybo J.L."/>
            <person name="Theobald S."/>
            <person name="Kuo A."/>
            <person name="Bowyer P."/>
            <person name="Matsuda Y."/>
            <person name="Lyhne E.K."/>
            <person name="Kogle M.E."/>
            <person name="Clum A."/>
            <person name="Lipzen A."/>
            <person name="Salamov A."/>
            <person name="Ngan C.Y."/>
            <person name="Daum C."/>
            <person name="Chiniquy J."/>
            <person name="Barry K."/>
            <person name="LaButti K."/>
            <person name="Haridas S."/>
            <person name="Simmons B.A."/>
            <person name="Magnuson J.K."/>
            <person name="Mortensen U.H."/>
            <person name="Larsen T.O."/>
            <person name="Grigoriev I.V."/>
            <person name="Baker S.E."/>
            <person name="Andersen M.R."/>
            <person name="Nordberg H.P."/>
            <person name="Cantor M.N."/>
            <person name="Hua S.X."/>
        </authorList>
    </citation>
    <scope>NUCLEOTIDE SEQUENCE [LARGE SCALE GENOMIC DNA]</scope>
    <source>
        <strain evidence="8">IBT 19404</strain>
    </source>
</reference>
<evidence type="ECO:0000256" key="1">
    <source>
        <dbReference type="ARBA" id="ARBA00006484"/>
    </source>
</evidence>
<keyword evidence="5" id="KW-0472">Membrane</keyword>
<sequence length="300" mass="32109">MKTLHFIIGVIILSFPAFWFYARNGQTNSKDHNVGDKVVVITGGSSGLGRELVHQFHNKGSKVAILDVNNKPPSTPPASAQTKYYKCDVSSRGDVEDVMSRITTELGPPDILINCAAAPINRLSFDALPPSSFAKTINANLLGPVHTIHALLPSFIHKETTTAIINVSSVMAHLYPGGMSDYVASKAGLSALHHCLAAEARWAGYDKHVGFFLVEIGQMDTPLFDWVKLPRVLAPVLRADRVARAILGAVESGSGGGVLRLPGYANWVALYVVMPGLVQRGVRCLVGFDQALAGSGEELG</sequence>
<dbReference type="OrthoDB" id="5840532at2759"/>
<dbReference type="PANTHER" id="PTHR24322">
    <property type="entry name" value="PKSB"/>
    <property type="match status" value="1"/>
</dbReference>
<accession>A0A2J5I9W5</accession>
<dbReference type="SMART" id="SM00822">
    <property type="entry name" value="PKS_KR"/>
    <property type="match status" value="1"/>
</dbReference>